<feature type="transmembrane region" description="Helical" evidence="1">
    <location>
        <begin position="12"/>
        <end position="30"/>
    </location>
</feature>
<keyword evidence="1" id="KW-0812">Transmembrane</keyword>
<dbReference type="Proteomes" id="UP000003929">
    <property type="component" value="Segment"/>
</dbReference>
<sequence>MTNDRLKEAIYWVHTIFMSFFTMAVTTMAIEKTLAIIRERRWVYTYELYNEKEG</sequence>
<evidence type="ECO:0000313" key="3">
    <source>
        <dbReference type="Proteomes" id="UP000003929"/>
    </source>
</evidence>
<proteinExistence type="predicted"/>
<evidence type="ECO:0000256" key="1">
    <source>
        <dbReference type="SAM" id="Phobius"/>
    </source>
</evidence>
<keyword evidence="1" id="KW-0472">Membrane</keyword>
<gene>
    <name evidence="2" type="primary">24-54</name>
</gene>
<dbReference type="RefSeq" id="YP_009666069.1">
    <property type="nucleotide sequence ID" value="NC_043427.1"/>
</dbReference>
<dbReference type="EMBL" id="HE681887">
    <property type="protein sequence ID" value="CCG27837.1"/>
    <property type="molecule type" value="Genomic_DNA"/>
</dbReference>
<reference evidence="2 3" key="1">
    <citation type="journal article" date="2012" name="Proc. Natl. Acad. Sci. U.S.A.">
        <title>Archaeal virus with exceptional virion architecture and the largest single-stranded DNA genome.</title>
        <authorList>
            <person name="Mochizuki T."/>
            <person name="Krupovic M."/>
            <person name="Pehau-Arnaudet G."/>
            <person name="Sako Y."/>
            <person name="Forterre P."/>
            <person name="Prangishvili D."/>
        </authorList>
    </citation>
    <scope>NUCLEOTIDE SEQUENCE [LARGE SCALE GENOMIC DNA]</scope>
</reference>
<accession>J7Q7J0</accession>
<keyword evidence="1" id="KW-1133">Transmembrane helix</keyword>
<protein>
    <submittedName>
        <fullName evidence="2">Uncharacterized protein</fullName>
    </submittedName>
</protein>
<organism evidence="2 3">
    <name type="scientific">Alphaspiravirus yamagawaense</name>
    <dbReference type="NCBI Taxonomy" id="1157339"/>
    <lineage>
        <taxon>Viruses</taxon>
        <taxon>Viruses incertae sedis</taxon>
        <taxon>Spiraviridae</taxon>
        <taxon>Alphaspiravirus</taxon>
    </lineage>
</organism>
<dbReference type="GeneID" id="40526251"/>
<name>J7Q7J0_9VIRU</name>
<keyword evidence="3" id="KW-1185">Reference proteome</keyword>
<evidence type="ECO:0000313" key="2">
    <source>
        <dbReference type="EMBL" id="CCG27837.1"/>
    </source>
</evidence>
<dbReference type="KEGG" id="vg:40526251"/>